<dbReference type="InterPro" id="IPR013087">
    <property type="entry name" value="Znf_C2H2_type"/>
</dbReference>
<keyword evidence="11" id="KW-1185">Reference proteome</keyword>
<feature type="domain" description="RFX-type winged-helix" evidence="9">
    <location>
        <begin position="548"/>
        <end position="617"/>
    </location>
</feature>
<dbReference type="PROSITE" id="PS51011">
    <property type="entry name" value="ARID"/>
    <property type="match status" value="1"/>
</dbReference>
<dbReference type="STRING" id="51028.A0A0N4V0G9"/>
<evidence type="ECO:0000256" key="5">
    <source>
        <dbReference type="PROSITE-ProRule" id="PRU00042"/>
    </source>
</evidence>
<feature type="domain" description="ARID" evidence="8">
    <location>
        <begin position="24"/>
        <end position="116"/>
    </location>
</feature>
<dbReference type="PANTHER" id="PTHR22970">
    <property type="entry name" value="AT-RICH INTERACTIVE DOMAIN-CONTAINING PROTEIN 2"/>
    <property type="match status" value="1"/>
</dbReference>
<dbReference type="PROSITE" id="PS00028">
    <property type="entry name" value="ZINC_FINGER_C2H2_1"/>
    <property type="match status" value="2"/>
</dbReference>
<dbReference type="Pfam" id="PF01388">
    <property type="entry name" value="ARID"/>
    <property type="match status" value="1"/>
</dbReference>
<feature type="domain" description="C2H2-type" evidence="7">
    <location>
        <begin position="1140"/>
        <end position="1170"/>
    </location>
</feature>
<dbReference type="InterPro" id="IPR003150">
    <property type="entry name" value="DNA-bd_RFX"/>
</dbReference>
<dbReference type="EMBL" id="UXUI01007512">
    <property type="protein sequence ID" value="VDD87976.1"/>
    <property type="molecule type" value="Genomic_DNA"/>
</dbReference>
<keyword evidence="5" id="KW-0863">Zinc-finger</keyword>
<name>A0A0N4V0G9_ENTVE</name>
<evidence type="ECO:0000256" key="4">
    <source>
        <dbReference type="ARBA" id="ARBA00023242"/>
    </source>
</evidence>
<gene>
    <name evidence="10" type="ORF">EVEC_LOCUS3119</name>
</gene>
<dbReference type="GO" id="GO:0006325">
    <property type="term" value="P:chromatin organization"/>
    <property type="evidence" value="ECO:0007669"/>
    <property type="project" value="UniProtKB-KW"/>
</dbReference>
<dbReference type="SMART" id="SM00501">
    <property type="entry name" value="BRIGHT"/>
    <property type="match status" value="1"/>
</dbReference>
<dbReference type="Gene3D" id="3.30.160.60">
    <property type="entry name" value="Classic Zinc Finger"/>
    <property type="match status" value="1"/>
</dbReference>
<keyword evidence="2" id="KW-0805">Transcription regulation</keyword>
<evidence type="ECO:0000256" key="2">
    <source>
        <dbReference type="ARBA" id="ARBA00023015"/>
    </source>
</evidence>
<evidence type="ECO:0000313" key="11">
    <source>
        <dbReference type="Proteomes" id="UP000274131"/>
    </source>
</evidence>
<reference evidence="12" key="1">
    <citation type="submission" date="2017-02" db="UniProtKB">
        <authorList>
            <consortium name="WormBaseParasite"/>
        </authorList>
    </citation>
    <scope>IDENTIFICATION</scope>
</reference>
<dbReference type="GO" id="GO:0003677">
    <property type="term" value="F:DNA binding"/>
    <property type="evidence" value="ECO:0007669"/>
    <property type="project" value="InterPro"/>
</dbReference>
<evidence type="ECO:0000313" key="10">
    <source>
        <dbReference type="EMBL" id="VDD87976.1"/>
    </source>
</evidence>
<keyword evidence="3" id="KW-0804">Transcription</keyword>
<keyword evidence="4" id="KW-0539">Nucleus</keyword>
<dbReference type="SMART" id="SM00355">
    <property type="entry name" value="ZnF_C2H2"/>
    <property type="match status" value="2"/>
</dbReference>
<dbReference type="GO" id="GO:0006355">
    <property type="term" value="P:regulation of DNA-templated transcription"/>
    <property type="evidence" value="ECO:0007669"/>
    <property type="project" value="InterPro"/>
</dbReference>
<reference evidence="10 11" key="2">
    <citation type="submission" date="2018-10" db="EMBL/GenBank/DDBJ databases">
        <authorList>
            <consortium name="Pathogen Informatics"/>
        </authorList>
    </citation>
    <scope>NUCLEOTIDE SEQUENCE [LARGE SCALE GENOMIC DNA]</scope>
</reference>
<keyword evidence="5" id="KW-0862">Zinc</keyword>
<dbReference type="SUPFAM" id="SSF46774">
    <property type="entry name" value="ARID-like"/>
    <property type="match status" value="1"/>
</dbReference>
<dbReference type="PROSITE" id="PS51526">
    <property type="entry name" value="RFX_DBD"/>
    <property type="match status" value="1"/>
</dbReference>
<dbReference type="InterPro" id="IPR052406">
    <property type="entry name" value="Chromatin_Remodeling_Comp"/>
</dbReference>
<dbReference type="GO" id="GO:0008270">
    <property type="term" value="F:zinc ion binding"/>
    <property type="evidence" value="ECO:0007669"/>
    <property type="project" value="UniProtKB-KW"/>
</dbReference>
<dbReference type="CDD" id="cd16100">
    <property type="entry name" value="ARID"/>
    <property type="match status" value="1"/>
</dbReference>
<evidence type="ECO:0000259" key="8">
    <source>
        <dbReference type="PROSITE" id="PS51011"/>
    </source>
</evidence>
<proteinExistence type="predicted"/>
<dbReference type="InterPro" id="IPR016024">
    <property type="entry name" value="ARM-type_fold"/>
</dbReference>
<dbReference type="InterPro" id="IPR036431">
    <property type="entry name" value="ARID_dom_sf"/>
</dbReference>
<keyword evidence="1" id="KW-0156">Chromatin regulator</keyword>
<evidence type="ECO:0000259" key="7">
    <source>
        <dbReference type="PROSITE" id="PS50157"/>
    </source>
</evidence>
<dbReference type="SMART" id="SM01014">
    <property type="entry name" value="ARID"/>
    <property type="match status" value="1"/>
</dbReference>
<accession>A0A0N4V0G9</accession>
<evidence type="ECO:0000259" key="9">
    <source>
        <dbReference type="PROSITE" id="PS51526"/>
    </source>
</evidence>
<keyword evidence="5" id="KW-0479">Metal-binding</keyword>
<evidence type="ECO:0000256" key="6">
    <source>
        <dbReference type="SAM" id="MobiDB-lite"/>
    </source>
</evidence>
<dbReference type="PANTHER" id="PTHR22970:SF14">
    <property type="entry name" value="AT-RICH INTERACTIVE DOMAIN-CONTAINING PROTEIN 2"/>
    <property type="match status" value="1"/>
</dbReference>
<dbReference type="PROSITE" id="PS50157">
    <property type="entry name" value="ZINC_FINGER_C2H2_2"/>
    <property type="match status" value="1"/>
</dbReference>
<dbReference type="Proteomes" id="UP000274131">
    <property type="component" value="Unassembled WGS sequence"/>
</dbReference>
<organism evidence="12">
    <name type="scientific">Enterobius vermicularis</name>
    <name type="common">Human pinworm</name>
    <dbReference type="NCBI Taxonomy" id="51028"/>
    <lineage>
        <taxon>Eukaryota</taxon>
        <taxon>Metazoa</taxon>
        <taxon>Ecdysozoa</taxon>
        <taxon>Nematoda</taxon>
        <taxon>Chromadorea</taxon>
        <taxon>Rhabditida</taxon>
        <taxon>Spirurina</taxon>
        <taxon>Oxyuridomorpha</taxon>
        <taxon>Oxyuroidea</taxon>
        <taxon>Oxyuridae</taxon>
        <taxon>Enterobius</taxon>
    </lineage>
</organism>
<dbReference type="Gene3D" id="1.10.150.60">
    <property type="entry name" value="ARID DNA-binding domain"/>
    <property type="match status" value="1"/>
</dbReference>
<dbReference type="SUPFAM" id="SSF48371">
    <property type="entry name" value="ARM repeat"/>
    <property type="match status" value="1"/>
</dbReference>
<feature type="compositionally biased region" description="Low complexity" evidence="6">
    <location>
        <begin position="806"/>
        <end position="820"/>
    </location>
</feature>
<protein>
    <submittedName>
        <fullName evidence="12">ARID domain-containing protein</fullName>
    </submittedName>
</protein>
<evidence type="ECO:0000313" key="12">
    <source>
        <dbReference type="WBParaSite" id="EVEC_0000341101-mRNA-1"/>
    </source>
</evidence>
<sequence>MERRKRRSPVEEYIESLLESPEKLERCTQFYQSLKGFYHRKWKCPLKAPYIQGVEVNLFHLYEIVNSLGGWQKVSATEKWANVAQAVGIAEGVAVAEHAIKVLYMRYLSKYEQNETVGDVDDNEAELVSSRSRSKGFSSLASADCPISISSRYTVDFYSSRMEKKGEPDYNRLVKSLYCGLPNEVDFAINVCTLLSHPGPRFLKLASAPQILTLLVAHVGVFSDGKFINLTIFLEDNSMYDLYKSWEEASCHDFVSFWNGAGIEDEEVLVLLPHVKSTEVSNTDLNLFGGLVHEFRLKDVVSWRVHQILSIVRNLSFEVINKPVMAASWPLMKSVCRIDLLCEESSATNHLLLKTVSRCLHSGDKLQIIRALEILAGLCNNEKNESLLCEFLDSRILSKIFEILIVKDMMMCVYTLEALYQISELGAAACQQVSLLPHAIEILVDLATVEAYSFGPSGLSGIKVVEFHGPPQLAPPPPQNASTVHARYISRQTGFATPAPPVAYHATARAAVAVHSPAVRVATVAASPASSQSNITPGIGDSKVEQLTAKWLRLNCLCVPGNIIPRGELYATYVEDLRNHYNALSGSVQMFTNIIKALFPSVLVRVGNNTTSMVIENLKYAKGQGVATMENASLPNTGNTPVTTGSNTSNNMAASHPVMQKILLGNGCVPSSLTNGHLSPPEKRSYKTDVNLPAVQHTNTTVVIDPPHANPSAPDVGVRNKVKLEVCCAAVEAKDFIPDDGRHEAKIVRVENTSHTTQAVAQIPASVHVSNKTPVVPVVVPGPAPTAVVAVPVTTAGETSNVIQHSTGSGSSTPTTSVSTDENVSSEKARLCSTGSSISDNAPAVSTTVPSIHPATSAVSVSADNVSTNNDDKISSVSTVATIPVVTVPVTSFHSTSTKPVTTVATSTTDTAVSIAAVAVSGDAANVTNGVTPGKNTSDNQVCGNTVQTALSQVSLPNSNCPNPAGDLASVSSPPATETVGSAPVNVDHATPAISSKTCNESSSGGVRNVVRRLNGLKEENTGVFAGDIQNNSINQAAPVHQKGLTNGTANLPVVEVKTEVKTSASQMPTVVIKDSINPGTSSVLCNQESTCDSSHIVTGGNFAIAAKRRRTSRCNTPRMNEHAHSEKVTPSTSDSGGDFMCEWNGCGRLFSSASFVLYHCAKDHVGNQATLQCHWPRCDSTVRTKLSMVTHLQDHHCSEALLAAAAKRRKEGFGTVLGPVNPERPRDIHQHPGYAKNAAIEAIRRHAFTYLPREITDDPEGPVTKSIRLTSSLILRNLARYSPDGRRLIRRHETLLSWLAASRLESSSALSQLLGELYNTQPTSS</sequence>
<dbReference type="OrthoDB" id="338531at2759"/>
<dbReference type="WBParaSite" id="EVEC_0000341101-mRNA-1">
    <property type="protein sequence ID" value="EVEC_0000341101-mRNA-1"/>
    <property type="gene ID" value="EVEC_0000341101"/>
</dbReference>
<evidence type="ECO:0000256" key="1">
    <source>
        <dbReference type="ARBA" id="ARBA00022853"/>
    </source>
</evidence>
<feature type="region of interest" description="Disordered" evidence="6">
    <location>
        <begin position="801"/>
        <end position="837"/>
    </location>
</feature>
<evidence type="ECO:0000256" key="3">
    <source>
        <dbReference type="ARBA" id="ARBA00023163"/>
    </source>
</evidence>
<dbReference type="InterPro" id="IPR001606">
    <property type="entry name" value="ARID_dom"/>
</dbReference>